<name>A0A383BD68_9ZZZZ</name>
<feature type="non-terminal residue" evidence="1">
    <location>
        <position position="101"/>
    </location>
</feature>
<evidence type="ECO:0000313" key="1">
    <source>
        <dbReference type="EMBL" id="SVE17814.1"/>
    </source>
</evidence>
<dbReference type="AlphaFoldDB" id="A0A383BD68"/>
<accession>A0A383BD68</accession>
<organism evidence="1">
    <name type="scientific">marine metagenome</name>
    <dbReference type="NCBI Taxonomy" id="408172"/>
    <lineage>
        <taxon>unclassified sequences</taxon>
        <taxon>metagenomes</taxon>
        <taxon>ecological metagenomes</taxon>
    </lineage>
</organism>
<sequence length="101" mass="11680">MAGNLPLVGFHDLLCVLITGQKLAVKFSKNDDVLMKFMIKYLIFKNVKFKDHIIIKDSIIKDFDRVIATGSNNTSRYFDYYFRNKPSIIRKNRFSVAILSG</sequence>
<protein>
    <submittedName>
        <fullName evidence="1">Uncharacterized protein</fullName>
    </submittedName>
</protein>
<gene>
    <name evidence="1" type="ORF">METZ01_LOCUS470668</name>
</gene>
<dbReference type="EMBL" id="UINC01199404">
    <property type="protein sequence ID" value="SVE17814.1"/>
    <property type="molecule type" value="Genomic_DNA"/>
</dbReference>
<proteinExistence type="predicted"/>
<reference evidence="1" key="1">
    <citation type="submission" date="2018-05" db="EMBL/GenBank/DDBJ databases">
        <authorList>
            <person name="Lanie J.A."/>
            <person name="Ng W.-L."/>
            <person name="Kazmierczak K.M."/>
            <person name="Andrzejewski T.M."/>
            <person name="Davidsen T.M."/>
            <person name="Wayne K.J."/>
            <person name="Tettelin H."/>
            <person name="Glass J.I."/>
            <person name="Rusch D."/>
            <person name="Podicherti R."/>
            <person name="Tsui H.-C.T."/>
            <person name="Winkler M.E."/>
        </authorList>
    </citation>
    <scope>NUCLEOTIDE SEQUENCE</scope>
</reference>